<comment type="similarity">
    <text evidence="1">Belongs to the FldB/FldC dehydratase alpha/beta subunit family.</text>
</comment>
<gene>
    <name evidence="5" type="ORF">NEF87_003285</name>
</gene>
<keyword evidence="3" id="KW-0408">Iron</keyword>
<dbReference type="Pfam" id="PF06050">
    <property type="entry name" value="HGD-D"/>
    <property type="match status" value="1"/>
</dbReference>
<dbReference type="InterPro" id="IPR010327">
    <property type="entry name" value="FldB/FldC_alpha/beta"/>
</dbReference>
<dbReference type="PANTHER" id="PTHR30548">
    <property type="entry name" value="2-HYDROXYGLUTARYL-COA DEHYDRATASE, D-COMPONENT-RELATED"/>
    <property type="match status" value="1"/>
</dbReference>
<evidence type="ECO:0000313" key="6">
    <source>
        <dbReference type="Proteomes" id="UP001208689"/>
    </source>
</evidence>
<name>A0ABY6HU98_9ARCH</name>
<protein>
    <recommendedName>
        <fullName evidence="7">2-hydroxyacyl-CoA dehydratase</fullName>
    </recommendedName>
</protein>
<accession>A0ABY6HU98</accession>
<evidence type="ECO:0008006" key="7">
    <source>
        <dbReference type="Google" id="ProtNLM"/>
    </source>
</evidence>
<reference evidence="5" key="1">
    <citation type="submission" date="2022-09" db="EMBL/GenBank/DDBJ databases">
        <title>Actin cytoskeleton and complex cell architecture in an #Asgard archaeon.</title>
        <authorList>
            <person name="Ponce Toledo R.I."/>
            <person name="Schleper C."/>
            <person name="Rodrigues Oliveira T."/>
            <person name="Wollweber F."/>
            <person name="Xu J."/>
            <person name="Rittmann S."/>
            <person name="Klingl A."/>
            <person name="Pilhofer M."/>
        </authorList>
    </citation>
    <scope>NUCLEOTIDE SEQUENCE</scope>
    <source>
        <strain evidence="5">B-35</strain>
    </source>
</reference>
<dbReference type="Gene3D" id="3.40.50.11900">
    <property type="match status" value="1"/>
</dbReference>
<keyword evidence="6" id="KW-1185">Reference proteome</keyword>
<dbReference type="Proteomes" id="UP001208689">
    <property type="component" value="Chromosome"/>
</dbReference>
<dbReference type="Gene3D" id="3.40.50.11890">
    <property type="match status" value="1"/>
</dbReference>
<evidence type="ECO:0000256" key="3">
    <source>
        <dbReference type="ARBA" id="ARBA00023004"/>
    </source>
</evidence>
<evidence type="ECO:0000256" key="2">
    <source>
        <dbReference type="ARBA" id="ARBA00022723"/>
    </source>
</evidence>
<organism evidence="5 6">
    <name type="scientific">Candidatus Lokiarchaeum ossiferum</name>
    <dbReference type="NCBI Taxonomy" id="2951803"/>
    <lineage>
        <taxon>Archaea</taxon>
        <taxon>Promethearchaeati</taxon>
        <taxon>Promethearchaeota</taxon>
        <taxon>Promethearchaeia</taxon>
        <taxon>Promethearchaeales</taxon>
        <taxon>Promethearchaeaceae</taxon>
        <taxon>Candidatus Lokiarchaeum</taxon>
    </lineage>
</organism>
<keyword evidence="4" id="KW-0411">Iron-sulfur</keyword>
<evidence type="ECO:0000313" key="5">
    <source>
        <dbReference type="EMBL" id="UYP47000.1"/>
    </source>
</evidence>
<proteinExistence type="inferred from homology"/>
<evidence type="ECO:0000256" key="1">
    <source>
        <dbReference type="ARBA" id="ARBA00005806"/>
    </source>
</evidence>
<evidence type="ECO:0000256" key="4">
    <source>
        <dbReference type="ARBA" id="ARBA00023014"/>
    </source>
</evidence>
<keyword evidence="2" id="KW-0479">Metal-binding</keyword>
<sequence length="427" mass="48917">MKDTTNAQKPVSSRIRVENLKSSVQLKGIMTKYMLKAKLNHILPWKSTAWVAAGFPVELCYSMGIYPLHPENAACVSGARKVSLELIEKAESEGFSRDLCSYFKTNIGATARKISANLGGIDKPTFMASTNTICDTHVKWFQIQARKMKVPYFAFDVPSCVDGIGDERMEEYIDYVAEQFYDFIGFVEKITGNTFSEKKYFEILKKSDRLAELWHEIYEYRKIMPTPVAFQDTLAAIFPMVILPGLDVGIKYYENLLVDIKEKVVKQEGAMPKGTEKYRILFEGIPMWYRIKYFHQLANYGAVVTYEPYTFSFGPRKKLGLSLKESIRDVAQTMIKLPYNYSLERRIKYFEKTIDDYKLDGVILHSNMSCRPSCVGMIDLKNAIQEDKGIPVLLLDCDMNDPRAFSEAPMQTRLEGFIELLEANKLN</sequence>
<dbReference type="PANTHER" id="PTHR30548:SF4">
    <property type="entry name" value="SUBUNIT OF OXYGEN-SENSITIVE 2-HYDROXYISOCAPROYL-COA DEHYDRATASE"/>
    <property type="match status" value="1"/>
</dbReference>
<dbReference type="EMBL" id="CP104013">
    <property type="protein sequence ID" value="UYP47000.1"/>
    <property type="molecule type" value="Genomic_DNA"/>
</dbReference>